<comment type="caution">
    <text evidence="1">The sequence shown here is derived from an EMBL/GenBank/DDBJ whole genome shotgun (WGS) entry which is preliminary data.</text>
</comment>
<organism evidence="1 2">
    <name type="scientific">Candidatus Kuenenbacteria bacterium CG22_combo_CG10-13_8_21_14_all_39_9</name>
    <dbReference type="NCBI Taxonomy" id="1974621"/>
    <lineage>
        <taxon>Bacteria</taxon>
        <taxon>Candidatus Kueneniibacteriota</taxon>
    </lineage>
</organism>
<accession>A0A2H0D1Q7</accession>
<keyword evidence="1" id="KW-0378">Hydrolase</keyword>
<dbReference type="InterPro" id="IPR016195">
    <property type="entry name" value="Pol/histidinol_Pase-like"/>
</dbReference>
<dbReference type="PANTHER" id="PTHR40084:SF1">
    <property type="entry name" value="PHOSPHOTRANSFERASE"/>
    <property type="match status" value="1"/>
</dbReference>
<dbReference type="GO" id="GO:0004386">
    <property type="term" value="F:helicase activity"/>
    <property type="evidence" value="ECO:0007669"/>
    <property type="project" value="UniProtKB-KW"/>
</dbReference>
<dbReference type="PANTHER" id="PTHR40084">
    <property type="entry name" value="PHOSPHOHYDROLASE, PHP FAMILY"/>
    <property type="match status" value="1"/>
</dbReference>
<keyword evidence="1" id="KW-0547">Nucleotide-binding</keyword>
<sequence>MQIIADLHIHSRFSRACSRDLTLENIATTCAAKGVNVVATGDFTHPEWFKEMKEKLAEKEKGLYVLKSKIHPVIRRGAQSDDWANSKQTRFLCSTEISCIYSKGGKVRRLHIVVLAPSLEAVEKINLALGKIGNLKSDGRPILGLDAKKLAEIVLGIDEKCLIIPAHIWTPWFALFGSKSGFDSVEECFEDLSDKIFAVETGLSSDPQMNWRIKNLDQVAIVSNSDAHSLHNIAREANVFEIPAMPSPLDKGGNKRGLSYDEICRIIKEKNPQEFLSTLEFYPEEGMYHFDGHRDCGVSFAPKESKRNKNICPKCKKPLTIGVLNRVEELADPTRGEDYHDKKRVPFKKLVELDKIIAAALNIKARGAKQVQQEYENLIKNFGTEFAVLLKADFDQLKQATLPKIAEGIKRVREGQVQITAGFDGQYGKIKIFSEQERNNYQKKLF</sequence>
<keyword evidence="1" id="KW-0067">ATP-binding</keyword>
<evidence type="ECO:0000313" key="1">
    <source>
        <dbReference type="EMBL" id="PIP75899.1"/>
    </source>
</evidence>
<dbReference type="Gene3D" id="3.20.20.140">
    <property type="entry name" value="Metal-dependent hydrolases"/>
    <property type="match status" value="1"/>
</dbReference>
<dbReference type="EMBL" id="PCTN01000051">
    <property type="protein sequence ID" value="PIP75899.1"/>
    <property type="molecule type" value="Genomic_DNA"/>
</dbReference>
<dbReference type="Proteomes" id="UP000230159">
    <property type="component" value="Unassembled WGS sequence"/>
</dbReference>
<dbReference type="CDD" id="cd19067">
    <property type="entry name" value="PfuEndoQ-like"/>
    <property type="match status" value="1"/>
</dbReference>
<protein>
    <submittedName>
        <fullName evidence="1">DNA helicase UvrD</fullName>
    </submittedName>
</protein>
<keyword evidence="1" id="KW-0347">Helicase</keyword>
<dbReference type="AlphaFoldDB" id="A0A2H0D1Q7"/>
<evidence type="ECO:0000313" key="2">
    <source>
        <dbReference type="Proteomes" id="UP000230159"/>
    </source>
</evidence>
<name>A0A2H0D1Q7_9BACT</name>
<dbReference type="SUPFAM" id="SSF89550">
    <property type="entry name" value="PHP domain-like"/>
    <property type="match status" value="1"/>
</dbReference>
<gene>
    <name evidence="1" type="ORF">COW86_01165</name>
</gene>
<reference evidence="1 2" key="1">
    <citation type="submission" date="2017-09" db="EMBL/GenBank/DDBJ databases">
        <title>Depth-based differentiation of microbial function through sediment-hosted aquifers and enrichment of novel symbionts in the deep terrestrial subsurface.</title>
        <authorList>
            <person name="Probst A.J."/>
            <person name="Ladd B."/>
            <person name="Jarett J.K."/>
            <person name="Geller-Mcgrath D.E."/>
            <person name="Sieber C.M."/>
            <person name="Emerson J.B."/>
            <person name="Anantharaman K."/>
            <person name="Thomas B.C."/>
            <person name="Malmstrom R."/>
            <person name="Stieglmeier M."/>
            <person name="Klingl A."/>
            <person name="Woyke T."/>
            <person name="Ryan C.M."/>
            <person name="Banfield J.F."/>
        </authorList>
    </citation>
    <scope>NUCLEOTIDE SEQUENCE [LARGE SCALE GENOMIC DNA]</scope>
    <source>
        <strain evidence="1">CG22_combo_CG10-13_8_21_14_all_39_9</strain>
    </source>
</reference>
<proteinExistence type="predicted"/>